<feature type="region of interest" description="Disordered" evidence="1">
    <location>
        <begin position="31"/>
        <end position="58"/>
    </location>
</feature>
<proteinExistence type="predicted"/>
<reference evidence="2" key="1">
    <citation type="submission" date="2024-01" db="EMBL/GenBank/DDBJ databases">
        <authorList>
            <person name="Webb A."/>
        </authorList>
    </citation>
    <scope>NUCLEOTIDE SEQUENCE</scope>
    <source>
        <strain evidence="2">Pm1</strain>
    </source>
</reference>
<comment type="caution">
    <text evidence="2">The sequence shown here is derived from an EMBL/GenBank/DDBJ whole genome shotgun (WGS) entry which is preliminary data.</text>
</comment>
<organism evidence="2 3">
    <name type="scientific">Peronospora matthiolae</name>
    <dbReference type="NCBI Taxonomy" id="2874970"/>
    <lineage>
        <taxon>Eukaryota</taxon>
        <taxon>Sar</taxon>
        <taxon>Stramenopiles</taxon>
        <taxon>Oomycota</taxon>
        <taxon>Peronosporomycetes</taxon>
        <taxon>Peronosporales</taxon>
        <taxon>Peronosporaceae</taxon>
        <taxon>Peronospora</taxon>
    </lineage>
</organism>
<protein>
    <submittedName>
        <fullName evidence="2">Uncharacterized protein</fullName>
    </submittedName>
</protein>
<name>A0AAV1TPU7_9STRA</name>
<sequence length="97" mass="10324">MSLVSRAPQHVQREDVMTTIGQLKVQGVGLTMSVSRDSKSDRQKRSGSVGAELPADSATSRELAGLLTKIAPNTQALCVTAPSDEESLITSKIEVTR</sequence>
<dbReference type="Proteomes" id="UP001162060">
    <property type="component" value="Unassembled WGS sequence"/>
</dbReference>
<evidence type="ECO:0000256" key="1">
    <source>
        <dbReference type="SAM" id="MobiDB-lite"/>
    </source>
</evidence>
<evidence type="ECO:0000313" key="3">
    <source>
        <dbReference type="Proteomes" id="UP001162060"/>
    </source>
</evidence>
<dbReference type="AlphaFoldDB" id="A0AAV1TPU7"/>
<dbReference type="EMBL" id="CAKLBY020000069">
    <property type="protein sequence ID" value="CAK7923651.1"/>
    <property type="molecule type" value="Genomic_DNA"/>
</dbReference>
<evidence type="ECO:0000313" key="2">
    <source>
        <dbReference type="EMBL" id="CAK7923651.1"/>
    </source>
</evidence>
<accession>A0AAV1TPU7</accession>
<gene>
    <name evidence="2" type="ORF">PM001_LOCUS8801</name>
</gene>